<evidence type="ECO:0000313" key="2">
    <source>
        <dbReference type="EMBL" id="CAD5213415.1"/>
    </source>
</evidence>
<organism evidence="2 3">
    <name type="scientific">Bursaphelenchus okinawaensis</name>
    <dbReference type="NCBI Taxonomy" id="465554"/>
    <lineage>
        <taxon>Eukaryota</taxon>
        <taxon>Metazoa</taxon>
        <taxon>Ecdysozoa</taxon>
        <taxon>Nematoda</taxon>
        <taxon>Chromadorea</taxon>
        <taxon>Rhabditida</taxon>
        <taxon>Tylenchina</taxon>
        <taxon>Tylenchomorpha</taxon>
        <taxon>Aphelenchoidea</taxon>
        <taxon>Aphelenchoididae</taxon>
        <taxon>Bursaphelenchus</taxon>
    </lineage>
</organism>
<accession>A0A811KCB0</accession>
<feature type="compositionally biased region" description="Basic and acidic residues" evidence="1">
    <location>
        <begin position="81"/>
        <end position="103"/>
    </location>
</feature>
<dbReference type="EMBL" id="CAJFCW020000003">
    <property type="protein sequence ID" value="CAG9100821.1"/>
    <property type="molecule type" value="Genomic_DNA"/>
</dbReference>
<comment type="caution">
    <text evidence="2">The sequence shown here is derived from an EMBL/GenBank/DDBJ whole genome shotgun (WGS) entry which is preliminary data.</text>
</comment>
<name>A0A811KCB0_9BILA</name>
<feature type="compositionally biased region" description="Basic and acidic residues" evidence="1">
    <location>
        <begin position="256"/>
        <end position="300"/>
    </location>
</feature>
<reference evidence="2" key="1">
    <citation type="submission" date="2020-09" db="EMBL/GenBank/DDBJ databases">
        <authorList>
            <person name="Kikuchi T."/>
        </authorList>
    </citation>
    <scope>NUCLEOTIDE SEQUENCE</scope>
    <source>
        <strain evidence="2">SH1</strain>
    </source>
</reference>
<sequence>MVDALNGLLVYYKRCNDPEKYERILRQKKMLLKESRSNSTTANSDFYADSSGNEKQRQPSGKSYLSTSASTTDNSPIIRLAEPRRDPFLARKEREQQERRDNNSGEDESGTDEKAHREDRKHRIKMNKDQYKNNELVSTTSSSTILELTTSDVPSLPQYSDEIELDVLDKGTDELLFMKLIQDKMMDVIGHGIAAGVAALANTNVLDEKIKQFGQQKASICNEESYAGRISEIPHDQRQNWDKLKNQYSITSSTKSPEKKPAVEKKSQSKSPEKKKEEKLEKKVEEKKEQKSKKEEEKPEKKSKKNSKNFELKLDVTQREISPQDKHHDSISITISPSQPPSVVAPAYVAIEPKRVKPGQVQVHKIYVEPRYGYTQKVDSFLFGHEGQPMHTVVKANNKRVQEFFELPILDLSCSHSSRTRHTSSDGNSQWDPQSYSQELSAIHSPDLRNKVYRRMREESDEAVKPKAPKTSQRKRVDKQRKERRVLEYEKMEDAKPKPKPSFEMKMPCCSSRRPTGRPEDRFGAGGSPKSRTMSLDEPSGRHARPKKNTVDYTVMPRATVIKTSDGAVINLAADVFDKENNLHHHNIVSCLQNFEPAQVNANGKEMRRRR</sequence>
<evidence type="ECO:0000313" key="3">
    <source>
        <dbReference type="Proteomes" id="UP000614601"/>
    </source>
</evidence>
<evidence type="ECO:0000256" key="1">
    <source>
        <dbReference type="SAM" id="MobiDB-lite"/>
    </source>
</evidence>
<feature type="region of interest" description="Disordered" evidence="1">
    <location>
        <begin position="417"/>
        <end position="547"/>
    </location>
</feature>
<dbReference type="EMBL" id="CAJFDH010000003">
    <property type="protein sequence ID" value="CAD5213415.1"/>
    <property type="molecule type" value="Genomic_DNA"/>
</dbReference>
<feature type="compositionally biased region" description="Polar residues" evidence="1">
    <location>
        <begin position="37"/>
        <end position="51"/>
    </location>
</feature>
<dbReference type="Proteomes" id="UP000783686">
    <property type="component" value="Unassembled WGS sequence"/>
</dbReference>
<dbReference type="Proteomes" id="UP000614601">
    <property type="component" value="Unassembled WGS sequence"/>
</dbReference>
<proteinExistence type="predicted"/>
<feature type="compositionally biased region" description="Basic and acidic residues" evidence="1">
    <location>
        <begin position="308"/>
        <end position="330"/>
    </location>
</feature>
<feature type="compositionally biased region" description="Basic and acidic residues" evidence="1">
    <location>
        <begin position="446"/>
        <end position="465"/>
    </location>
</feature>
<dbReference type="AlphaFoldDB" id="A0A811KCB0"/>
<feature type="compositionally biased region" description="Polar residues" evidence="1">
    <location>
        <begin position="58"/>
        <end position="75"/>
    </location>
</feature>
<dbReference type="OrthoDB" id="10686676at2759"/>
<gene>
    <name evidence="2" type="ORF">BOKJ2_LOCUS5081</name>
</gene>
<protein>
    <submittedName>
        <fullName evidence="2">Uncharacterized protein</fullName>
    </submittedName>
</protein>
<feature type="region of interest" description="Disordered" evidence="1">
    <location>
        <begin position="31"/>
        <end position="127"/>
    </location>
</feature>
<feature type="compositionally biased region" description="Polar residues" evidence="1">
    <location>
        <begin position="426"/>
        <end position="440"/>
    </location>
</feature>
<feature type="region of interest" description="Disordered" evidence="1">
    <location>
        <begin position="250"/>
        <end position="339"/>
    </location>
</feature>
<feature type="compositionally biased region" description="Basic and acidic residues" evidence="1">
    <location>
        <begin position="485"/>
        <end position="503"/>
    </location>
</feature>
<keyword evidence="3" id="KW-1185">Reference proteome</keyword>
<feature type="compositionally biased region" description="Basic residues" evidence="1">
    <location>
        <begin position="472"/>
        <end position="484"/>
    </location>
</feature>